<reference evidence="3" key="1">
    <citation type="journal article" date="2020" name="Stud. Mycol.">
        <title>101 Dothideomycetes genomes: a test case for predicting lifestyles and emergence of pathogens.</title>
        <authorList>
            <person name="Haridas S."/>
            <person name="Albert R."/>
            <person name="Binder M."/>
            <person name="Bloem J."/>
            <person name="Labutti K."/>
            <person name="Salamov A."/>
            <person name="Andreopoulos B."/>
            <person name="Baker S."/>
            <person name="Barry K."/>
            <person name="Bills G."/>
            <person name="Bluhm B."/>
            <person name="Cannon C."/>
            <person name="Castanera R."/>
            <person name="Culley D."/>
            <person name="Daum C."/>
            <person name="Ezra D."/>
            <person name="Gonzalez J."/>
            <person name="Henrissat B."/>
            <person name="Kuo A."/>
            <person name="Liang C."/>
            <person name="Lipzen A."/>
            <person name="Lutzoni F."/>
            <person name="Magnuson J."/>
            <person name="Mondo S."/>
            <person name="Nolan M."/>
            <person name="Ohm R."/>
            <person name="Pangilinan J."/>
            <person name="Park H.-J."/>
            <person name="Ramirez L."/>
            <person name="Alfaro M."/>
            <person name="Sun H."/>
            <person name="Tritt A."/>
            <person name="Yoshinaga Y."/>
            <person name="Zwiers L.-H."/>
            <person name="Turgeon B."/>
            <person name="Goodwin S."/>
            <person name="Spatafora J."/>
            <person name="Crous P."/>
            <person name="Grigoriev I."/>
        </authorList>
    </citation>
    <scope>NUCLEOTIDE SEQUENCE</scope>
    <source>
        <strain evidence="3">CBS 121410</strain>
    </source>
</reference>
<dbReference type="AlphaFoldDB" id="A0A6A5YA71"/>
<name>A0A6A5YA71_9PEZI</name>
<dbReference type="EMBL" id="ML978715">
    <property type="protein sequence ID" value="KAF2088755.1"/>
    <property type="molecule type" value="Genomic_DNA"/>
</dbReference>
<accession>A0A6A5YA71</accession>
<evidence type="ECO:0000259" key="2">
    <source>
        <dbReference type="Pfam" id="PF09995"/>
    </source>
</evidence>
<organism evidence="3 4">
    <name type="scientific">Saccharata proteae CBS 121410</name>
    <dbReference type="NCBI Taxonomy" id="1314787"/>
    <lineage>
        <taxon>Eukaryota</taxon>
        <taxon>Fungi</taxon>
        <taxon>Dikarya</taxon>
        <taxon>Ascomycota</taxon>
        <taxon>Pezizomycotina</taxon>
        <taxon>Dothideomycetes</taxon>
        <taxon>Dothideomycetes incertae sedis</taxon>
        <taxon>Botryosphaeriales</taxon>
        <taxon>Saccharataceae</taxon>
        <taxon>Saccharata</taxon>
    </lineage>
</organism>
<dbReference type="Proteomes" id="UP000799776">
    <property type="component" value="Unassembled WGS sequence"/>
</dbReference>
<evidence type="ECO:0000313" key="4">
    <source>
        <dbReference type="Proteomes" id="UP000799776"/>
    </source>
</evidence>
<keyword evidence="1" id="KW-0732">Signal</keyword>
<dbReference type="OrthoDB" id="545169at2759"/>
<feature type="domain" description="ER-bound oxygenase mpaB/mpaB'/Rubber oxygenase catalytic" evidence="2">
    <location>
        <begin position="94"/>
        <end position="273"/>
    </location>
</feature>
<dbReference type="PANTHER" id="PTHR36124">
    <property type="match status" value="1"/>
</dbReference>
<dbReference type="Pfam" id="PF09995">
    <property type="entry name" value="MPAB_Lcp_cat"/>
    <property type="match status" value="1"/>
</dbReference>
<dbReference type="InterPro" id="IPR046366">
    <property type="entry name" value="MPAB"/>
</dbReference>
<proteinExistence type="predicted"/>
<dbReference type="GO" id="GO:0016491">
    <property type="term" value="F:oxidoreductase activity"/>
    <property type="evidence" value="ECO:0007669"/>
    <property type="project" value="InterPro"/>
</dbReference>
<feature type="chain" id="PRO_5025626692" description="ER-bound oxygenase mpaB/mpaB'/Rubber oxygenase catalytic domain-containing protein" evidence="1">
    <location>
        <begin position="23"/>
        <end position="401"/>
    </location>
</feature>
<sequence length="401" mass="46444">MLTIILAYVLLCSLLRHRRVRQALSKYGYVNRDHLKHMTAQQAFEIQQTIFQYEFPFTTEKALQFALFRTYGIPTISSLLTKTAQLSDKSNAPKRYVDTTVLIQEFVGHAPDSERAIAAISRMNYIHSMYQRAGKISNDDMLYTLALFGLEPVRWINTYEWRQLTDLETCAFGTFWKDVGDAMEIDYGVLPGSKGGRGWKDGLEWLEEVDVWRKGYEERCMVPDEANRRTADETTAILLWDVPESLRGAAKWFICALMDERLRRAMMYPDPPRAVSVSVNAVLQLRKLVLRFLALPRPHFMRIQNMSEEPDKNGRIHVKVWDSEPWYVEPTFVERWSPKSWVKWLAGKPYPGDKKFKPEGYRIQDVGPKSMEGKGMDDFSRTREKLLAQGRGGCPFAFARS</sequence>
<feature type="signal peptide" evidence="1">
    <location>
        <begin position="1"/>
        <end position="22"/>
    </location>
</feature>
<evidence type="ECO:0000256" key="1">
    <source>
        <dbReference type="SAM" id="SignalP"/>
    </source>
</evidence>
<protein>
    <recommendedName>
        <fullName evidence="2">ER-bound oxygenase mpaB/mpaB'/Rubber oxygenase catalytic domain-containing protein</fullName>
    </recommendedName>
</protein>
<gene>
    <name evidence="3" type="ORF">K490DRAFT_72476</name>
</gene>
<dbReference type="PANTHER" id="PTHR36124:SF1">
    <property type="entry name" value="ER-BOUND OXYGENASE MPAB_MPAB'_RUBBER OXYGENASE CATALYTIC DOMAIN-CONTAINING PROTEIN"/>
    <property type="match status" value="1"/>
</dbReference>
<dbReference type="InterPro" id="IPR018713">
    <property type="entry name" value="MPAB/Lcp_cat_dom"/>
</dbReference>
<evidence type="ECO:0000313" key="3">
    <source>
        <dbReference type="EMBL" id="KAF2088755.1"/>
    </source>
</evidence>
<keyword evidence="4" id="KW-1185">Reference proteome</keyword>